<evidence type="ECO:0000313" key="2">
    <source>
        <dbReference type="EMBL" id="RFN43493.1"/>
    </source>
</evidence>
<sequence length="1140" mass="129020">MSFLATVLNNYSDINTINKDSMDISDNWTDDKSEALQELQADEGLMADDELQVDEELLSDDELGYEHPDLDDVRYREADDAILSEPAEDSRDVPPPSIRDSNWQITHEDADIVMTDPLDNDYKFTSHDAFQMLHERRSIDYAESEGSKPVTEHHLLYPTFNLDFFSVIGQPFQVISGANVPASDGIEFSFKQWSKPYAGKHINRFNFNPDGRTFYLGKASTREDWFLMLQPLQPDTPAPRSEIDRTKASTRRTAVTRERAEHIVAFIKKIFIESNIKVGMEESWKLSGSESRRISALNWRSIANDRFWGRHEPCFHAYDFGANIQITADDQEHRDTDSSRRIRVREYNDNQDAMRQIREESISTAEQLGIQSQPASWTPSEDEAPEPSIDLSSYLENLDKQYSIRSISSISYALAVNLECREPDDSIVALLANREVIRHQYSNQEDFTFYPLGFHPRYGNFQSKVPPQALQDRIYTGITQQMQHRHDANAVTFGAFQGYSNIKRAIRYSPRDLLAARGSATAALAIPCTQTAKLAKHNSTHQKLLARMEGPDCTRPFAREVNQINAAVRNNNFSYRFEQVISIRVESLGYSSRKFDTIAEPILAIIEAYQNESDIYTPFLHCFQPTTFPGILSAYGTVIDTALEGMLSRFRKAGPAGLDMTLCEGIAALDRLGHYCFTGDESVLPALMRYLGTKPSLRRHGWPYIDPGKLDMRKGRPPIDHRHWPMNKDGKPALMHVASLRYHYSPAVALARQTLLWFREIGFQQGNNERGASEATAEMIFRDMYIPDIVAFISKRVKTRRPPPEQQNAIKQWASHPHPLSDEYTPPSSPRTRRPTLTSILPSALTPTVQTALLGSATPETVQTKVTQQTTGDLARLIYRNTLTTPDRHIGLIAPTASEWIDALKGAFSNSPFPAEISEKVWVAILARALHTCRIQWIPGTDRQRMVHTRIIRLQSRGLEPPPATAPPGSVKRQVQEAAIAAEMRKAREQDVINIGYPIPFQTIPDNIAEGFERSISFIKDPPIKQHYRLARTVLEGFLGRKECDLMLMIALTFAASSELPYADDLRRNQGFIVAPGGKDKKQKESQLGTIALIIRMLWVLDPDSFPRTARQQAVTGALSIQEMTKKIGINTYTSIRSIQ</sequence>
<protein>
    <submittedName>
        <fullName evidence="2">Uncharacterized protein</fullName>
    </submittedName>
</protein>
<feature type="region of interest" description="Disordered" evidence="1">
    <location>
        <begin position="798"/>
        <end position="834"/>
    </location>
</feature>
<keyword evidence="3" id="KW-1185">Reference proteome</keyword>
<organism evidence="2 3">
    <name type="scientific">Fusarium flagelliforme</name>
    <dbReference type="NCBI Taxonomy" id="2675880"/>
    <lineage>
        <taxon>Eukaryota</taxon>
        <taxon>Fungi</taxon>
        <taxon>Dikarya</taxon>
        <taxon>Ascomycota</taxon>
        <taxon>Pezizomycotina</taxon>
        <taxon>Sordariomycetes</taxon>
        <taxon>Hypocreomycetidae</taxon>
        <taxon>Hypocreales</taxon>
        <taxon>Nectriaceae</taxon>
        <taxon>Fusarium</taxon>
        <taxon>Fusarium incarnatum-equiseti species complex</taxon>
    </lineage>
</organism>
<proteinExistence type="predicted"/>
<feature type="compositionally biased region" description="Polar residues" evidence="1">
    <location>
        <begin position="368"/>
        <end position="379"/>
    </location>
</feature>
<dbReference type="EMBL" id="PXXK01000560">
    <property type="protein sequence ID" value="RFN43493.1"/>
    <property type="molecule type" value="Genomic_DNA"/>
</dbReference>
<feature type="region of interest" description="Disordered" evidence="1">
    <location>
        <begin position="368"/>
        <end position="387"/>
    </location>
</feature>
<reference evidence="2 3" key="1">
    <citation type="journal article" date="2018" name="PLoS Pathog.">
        <title>Evolution of structural diversity of trichothecenes, a family of toxins produced by plant pathogenic and entomopathogenic fungi.</title>
        <authorList>
            <person name="Proctor R.H."/>
            <person name="McCormick S.P."/>
            <person name="Kim H.S."/>
            <person name="Cardoza R.E."/>
            <person name="Stanley A.M."/>
            <person name="Lindo L."/>
            <person name="Kelly A."/>
            <person name="Brown D.W."/>
            <person name="Lee T."/>
            <person name="Vaughan M.M."/>
            <person name="Alexander N.J."/>
            <person name="Busman M."/>
            <person name="Gutierrez S."/>
        </authorList>
    </citation>
    <scope>NUCLEOTIDE SEQUENCE [LARGE SCALE GENOMIC DNA]</scope>
    <source>
        <strain evidence="2 3">NRRL 13405</strain>
    </source>
</reference>
<evidence type="ECO:0000313" key="3">
    <source>
        <dbReference type="Proteomes" id="UP000265631"/>
    </source>
</evidence>
<dbReference type="AlphaFoldDB" id="A0A395M859"/>
<name>A0A395M859_9HYPO</name>
<evidence type="ECO:0000256" key="1">
    <source>
        <dbReference type="SAM" id="MobiDB-lite"/>
    </source>
</evidence>
<comment type="caution">
    <text evidence="2">The sequence shown here is derived from an EMBL/GenBank/DDBJ whole genome shotgun (WGS) entry which is preliminary data.</text>
</comment>
<dbReference type="Proteomes" id="UP000265631">
    <property type="component" value="Unassembled WGS sequence"/>
</dbReference>
<gene>
    <name evidence="2" type="ORF">FIE12Z_12270</name>
</gene>
<accession>A0A395M859</accession>